<dbReference type="SUPFAM" id="SSF49503">
    <property type="entry name" value="Cupredoxins"/>
    <property type="match status" value="3"/>
</dbReference>
<dbReference type="Pfam" id="PF05275">
    <property type="entry name" value="CopB"/>
    <property type="match status" value="1"/>
</dbReference>
<evidence type="ECO:0000256" key="3">
    <source>
        <dbReference type="ARBA" id="ARBA00023008"/>
    </source>
</evidence>
<dbReference type="PANTHER" id="PTHR11709">
    <property type="entry name" value="MULTI-COPPER OXIDASE"/>
    <property type="match status" value="1"/>
</dbReference>
<name>A0ABS8X5H6_9GAMM</name>
<evidence type="ECO:0000313" key="8">
    <source>
        <dbReference type="Proteomes" id="UP001320170"/>
    </source>
</evidence>
<dbReference type="InterPro" id="IPR033138">
    <property type="entry name" value="Cu_oxidase_CS"/>
</dbReference>
<protein>
    <submittedName>
        <fullName evidence="7">Copper resistance system multicopper oxidase</fullName>
    </submittedName>
</protein>
<keyword evidence="8" id="KW-1185">Reference proteome</keyword>
<dbReference type="InterPro" id="IPR011706">
    <property type="entry name" value="Cu-oxidase_C"/>
</dbReference>
<dbReference type="InterPro" id="IPR001117">
    <property type="entry name" value="Cu-oxidase_2nd"/>
</dbReference>
<dbReference type="InterPro" id="IPR045087">
    <property type="entry name" value="Cu-oxidase_fam"/>
</dbReference>
<dbReference type="InterPro" id="IPR011707">
    <property type="entry name" value="Cu-oxidase-like_N"/>
</dbReference>
<feature type="domain" description="Plastocyanin-like" evidence="5">
    <location>
        <begin position="492"/>
        <end position="600"/>
    </location>
</feature>
<dbReference type="Pfam" id="PF07732">
    <property type="entry name" value="Cu-oxidase_3"/>
    <property type="match status" value="1"/>
</dbReference>
<dbReference type="InterPro" id="IPR002355">
    <property type="entry name" value="Cu_oxidase_Cu_BS"/>
</dbReference>
<evidence type="ECO:0000259" key="5">
    <source>
        <dbReference type="Pfam" id="PF07731"/>
    </source>
</evidence>
<evidence type="ECO:0000256" key="2">
    <source>
        <dbReference type="ARBA" id="ARBA00023002"/>
    </source>
</evidence>
<dbReference type="InterPro" id="IPR008972">
    <property type="entry name" value="Cupredoxin"/>
</dbReference>
<keyword evidence="2" id="KW-0560">Oxidoreductase</keyword>
<gene>
    <name evidence="7" type="ORF">LXO92_10915</name>
</gene>
<dbReference type="RefSeq" id="WP_232890970.1">
    <property type="nucleotide sequence ID" value="NZ_JAJSPM010000008.1"/>
</dbReference>
<dbReference type="CDD" id="cd13896">
    <property type="entry name" value="CuRO_3_CopA"/>
    <property type="match status" value="1"/>
</dbReference>
<evidence type="ECO:0000259" key="4">
    <source>
        <dbReference type="Pfam" id="PF00394"/>
    </source>
</evidence>
<keyword evidence="3" id="KW-0186">Copper</keyword>
<dbReference type="Gene3D" id="2.60.40.420">
    <property type="entry name" value="Cupredoxins - blue copper proteins"/>
    <property type="match status" value="3"/>
</dbReference>
<reference evidence="7 8" key="1">
    <citation type="journal article" date="2024" name="Pathogens">
        <title>Characterization of a Novel Species of Legionella Isolated from a Healthcare Facility: Legionella resiliens sp. nov.</title>
        <authorList>
            <person name="Cristino S."/>
            <person name="Pascale M.R."/>
            <person name="Marino F."/>
            <person name="Derelitto C."/>
            <person name="Salaris S."/>
            <person name="Orsini M."/>
            <person name="Squarzoni S."/>
            <person name="Grottola A."/>
            <person name="Girolamini L."/>
        </authorList>
    </citation>
    <scope>NUCLEOTIDE SEQUENCE [LARGE SCALE GENOMIC DNA]</scope>
    <source>
        <strain evidence="7 8">8cVS16</strain>
    </source>
</reference>
<proteinExistence type="predicted"/>
<evidence type="ECO:0000259" key="6">
    <source>
        <dbReference type="Pfam" id="PF07732"/>
    </source>
</evidence>
<dbReference type="Proteomes" id="UP001320170">
    <property type="component" value="Unassembled WGS sequence"/>
</dbReference>
<comment type="caution">
    <text evidence="7">The sequence shown here is derived from an EMBL/GenBank/DDBJ whole genome shotgun (WGS) entry which is preliminary data.</text>
</comment>
<feature type="domain" description="Plastocyanin-like" evidence="4">
    <location>
        <begin position="163"/>
        <end position="330"/>
    </location>
</feature>
<dbReference type="NCBIfam" id="TIGR01480">
    <property type="entry name" value="copper_res_A"/>
    <property type="match status" value="1"/>
</dbReference>
<dbReference type="PANTHER" id="PTHR11709:SF394">
    <property type="entry name" value="FI03373P-RELATED"/>
    <property type="match status" value="1"/>
</dbReference>
<evidence type="ECO:0000256" key="1">
    <source>
        <dbReference type="ARBA" id="ARBA00022723"/>
    </source>
</evidence>
<dbReference type="InterPro" id="IPR006376">
    <property type="entry name" value="Cu-R_CopA"/>
</dbReference>
<feature type="domain" description="Plastocyanin-like" evidence="6">
    <location>
        <begin position="41"/>
        <end position="153"/>
    </location>
</feature>
<dbReference type="Pfam" id="PF00394">
    <property type="entry name" value="Cu-oxidase"/>
    <property type="match status" value="1"/>
</dbReference>
<organism evidence="7 8">
    <name type="scientific">Legionella resiliens</name>
    <dbReference type="NCBI Taxonomy" id="2905958"/>
    <lineage>
        <taxon>Bacteria</taxon>
        <taxon>Pseudomonadati</taxon>
        <taxon>Pseudomonadota</taxon>
        <taxon>Gammaproteobacteria</taxon>
        <taxon>Legionellales</taxon>
        <taxon>Legionellaceae</taxon>
        <taxon>Legionella</taxon>
    </lineage>
</organism>
<dbReference type="EMBL" id="JAJTND010000004">
    <property type="protein sequence ID" value="MCE3532886.1"/>
    <property type="molecule type" value="Genomic_DNA"/>
</dbReference>
<keyword evidence="1" id="KW-0479">Metal-binding</keyword>
<dbReference type="InterPro" id="IPR007939">
    <property type="entry name" value="Cu-R_B_prcur"/>
</dbReference>
<dbReference type="PROSITE" id="PS00079">
    <property type="entry name" value="MULTICOPPER_OXIDASE1"/>
    <property type="match status" value="1"/>
</dbReference>
<dbReference type="InterPro" id="IPR034279">
    <property type="entry name" value="CuRO_3_CopA"/>
</dbReference>
<sequence length="856" mass="97550">MIKNVHEIQMKKYHFITLLYLTSLLLSFPASAINKVINLDIAYKTVYFANRPAKAIAVNNQIPAPTLHFKEGDQVTINVYNHLDKGTAIHWHGVLVPWQMDGVEGVSQTEIPPGGVFHYQFTLKQSGTYWYHAHAGLQEQQGLYGAFLIDPKKPSPYAYTKDYVIVLSDWINTKPEHVLANLKKDGDYYAPRFPLQPSLVKFIHDYQKASKKERQSLLDDYKSMQQMRMSLYDISDVAFDAFLMNGHPNADPWTAPVKVGDVVRLRFIDAGSSTIFRVKIPGSIMRVVQADGNDVKPYSLKELTISPAETYDVLVKIEKNEPYIIYAGSKDTVGTVYGALKTGANQSVDYSQVKPFPEPIPVTREMMNIMMGGMHHGTLPMTQKGQNTAKSSMKPMQSMKMDHRMHKNHSMNMKMDHNMNMSHSMSMKMDHSMNMSHSMNMKMPTEPTRFKDTIAPSDSSYMTSLETNYRDLTAAIPTNNPNKPVEGVINLELFGYMGQFIWFINGVPGYKAKPIHLKPGKRYRFVFTNTSMMHHPMHIHGHWFILRTGKDAFDPLKHTLDVPPGGTITADVDTDASGQWFFHCHMLYHMMTGMNRVFQYTTIVEIAEHKAKPEDIEKNTDYYNRPIIRVDEAMRPINLHLLKHPMAHGGGFWFATLVDVSADPLHNAQQLTYKGMYGPDYNKLELFINDAEIYKDTVENADVDIFYWHLISQFWAVKGGVNYFNQPATRPYWQAGLGLEGLMPFFIDTDIRTYFYGGSAKFDIELSRDTQITNNFLIRAGIRSILATKTVVNAQIGSGLNQMRYTVRPYYRLIPGINLYVEYENEHDYGAFKTLEDTSTSPDISNTVSLGASFLF</sequence>
<dbReference type="PROSITE" id="PS00080">
    <property type="entry name" value="MULTICOPPER_OXIDASE2"/>
    <property type="match status" value="1"/>
</dbReference>
<accession>A0ABS8X5H6</accession>
<evidence type="ECO:0000313" key="7">
    <source>
        <dbReference type="EMBL" id="MCE3532886.1"/>
    </source>
</evidence>
<dbReference type="Pfam" id="PF07731">
    <property type="entry name" value="Cu-oxidase_2"/>
    <property type="match status" value="1"/>
</dbReference>